<dbReference type="EMBL" id="JACSQB010000178">
    <property type="protein sequence ID" value="MBD8048803.1"/>
    <property type="molecule type" value="Genomic_DNA"/>
</dbReference>
<gene>
    <name evidence="1" type="ORF">H9637_17530</name>
</gene>
<evidence type="ECO:0000313" key="2">
    <source>
        <dbReference type="Proteomes" id="UP000627166"/>
    </source>
</evidence>
<dbReference type="RefSeq" id="WP_191741733.1">
    <property type="nucleotide sequence ID" value="NZ_JACSQB010000178.1"/>
</dbReference>
<evidence type="ECO:0000313" key="1">
    <source>
        <dbReference type="EMBL" id="MBD8048803.1"/>
    </source>
</evidence>
<proteinExistence type="predicted"/>
<name>A0ABR8YXT6_9CLOT</name>
<accession>A0ABR8YXT6</accession>
<comment type="caution">
    <text evidence="1">The sequence shown here is derived from an EMBL/GenBank/DDBJ whole genome shotgun (WGS) entry which is preliminary data.</text>
</comment>
<sequence length="58" mass="6610">MIKKDWLLDASIDGDSVDYSQTYTVESETGDPSYEDMVEVQTIAENHGCKEYMLTELD</sequence>
<keyword evidence="2" id="KW-1185">Reference proteome</keyword>
<reference evidence="1 2" key="1">
    <citation type="submission" date="2020-08" db="EMBL/GenBank/DDBJ databases">
        <title>A Genomic Blueprint of the Chicken Gut Microbiome.</title>
        <authorList>
            <person name="Gilroy R."/>
            <person name="Ravi A."/>
            <person name="Getino M."/>
            <person name="Pursley I."/>
            <person name="Horton D.L."/>
            <person name="Alikhan N.-F."/>
            <person name="Baker D."/>
            <person name="Gharbi K."/>
            <person name="Hall N."/>
            <person name="Watson M."/>
            <person name="Adriaenssens E.M."/>
            <person name="Foster-Nyarko E."/>
            <person name="Jarju S."/>
            <person name="Secka A."/>
            <person name="Antonio M."/>
            <person name="Oren A."/>
            <person name="Chaudhuri R."/>
            <person name="La Ragione R.M."/>
            <person name="Hildebrand F."/>
            <person name="Pallen M.J."/>
        </authorList>
    </citation>
    <scope>NUCLEOTIDE SEQUENCE [LARGE SCALE GENOMIC DNA]</scope>
    <source>
        <strain evidence="1 2">N37</strain>
    </source>
</reference>
<organism evidence="1 2">
    <name type="scientific">Clostridium faecium</name>
    <dbReference type="NCBI Taxonomy" id="2762223"/>
    <lineage>
        <taxon>Bacteria</taxon>
        <taxon>Bacillati</taxon>
        <taxon>Bacillota</taxon>
        <taxon>Clostridia</taxon>
        <taxon>Eubacteriales</taxon>
        <taxon>Clostridiaceae</taxon>
        <taxon>Clostridium</taxon>
    </lineage>
</organism>
<dbReference type="Proteomes" id="UP000627166">
    <property type="component" value="Unassembled WGS sequence"/>
</dbReference>
<protein>
    <submittedName>
        <fullName evidence="1">Uncharacterized protein</fullName>
    </submittedName>
</protein>